<dbReference type="FunCoup" id="A0A673ZC60">
    <property type="interactions" value="1"/>
</dbReference>
<comment type="similarity">
    <text evidence="2">Belongs to the tachykinin family.</text>
</comment>
<dbReference type="GO" id="GO:0005576">
    <property type="term" value="C:extracellular region"/>
    <property type="evidence" value="ECO:0007669"/>
    <property type="project" value="UniProtKB-SubCell"/>
</dbReference>
<dbReference type="Ensembl" id="ENSSTUT00000046312.1">
    <property type="protein sequence ID" value="ENSSTUP00000044362.1"/>
    <property type="gene ID" value="ENSSTUG00000018734.1"/>
</dbReference>
<dbReference type="InParanoid" id="A0A673ZC60"/>
<organism evidence="8 9">
    <name type="scientific">Salmo trutta</name>
    <name type="common">Brown trout</name>
    <dbReference type="NCBI Taxonomy" id="8032"/>
    <lineage>
        <taxon>Eukaryota</taxon>
        <taxon>Metazoa</taxon>
        <taxon>Chordata</taxon>
        <taxon>Craniata</taxon>
        <taxon>Vertebrata</taxon>
        <taxon>Euteleostomi</taxon>
        <taxon>Actinopterygii</taxon>
        <taxon>Neopterygii</taxon>
        <taxon>Teleostei</taxon>
        <taxon>Protacanthopterygii</taxon>
        <taxon>Salmoniformes</taxon>
        <taxon>Salmonidae</taxon>
        <taxon>Salmoninae</taxon>
        <taxon>Salmo</taxon>
    </lineage>
</organism>
<evidence type="ECO:0000256" key="3">
    <source>
        <dbReference type="ARBA" id="ARBA00022525"/>
    </source>
</evidence>
<feature type="signal peptide" evidence="7">
    <location>
        <begin position="1"/>
        <end position="22"/>
    </location>
</feature>
<dbReference type="PROSITE" id="PS00267">
    <property type="entry name" value="TACHYKININ"/>
    <property type="match status" value="1"/>
</dbReference>
<evidence type="ECO:0000256" key="1">
    <source>
        <dbReference type="ARBA" id="ARBA00004613"/>
    </source>
</evidence>
<reference evidence="8" key="3">
    <citation type="submission" date="2025-09" db="UniProtKB">
        <authorList>
            <consortium name="Ensembl"/>
        </authorList>
    </citation>
    <scope>IDENTIFICATION</scope>
</reference>
<evidence type="ECO:0000256" key="4">
    <source>
        <dbReference type="ARBA" id="ARBA00022685"/>
    </source>
</evidence>
<reference evidence="8" key="1">
    <citation type="submission" date="2021-04" db="EMBL/GenBank/DDBJ databases">
        <authorList>
            <consortium name="Wellcome Sanger Institute Data Sharing"/>
        </authorList>
    </citation>
    <scope>NUCLEOTIDE SEQUENCE [LARGE SCALE GENOMIC DNA]</scope>
</reference>
<name>A0A673ZC60_SALTR</name>
<evidence type="ECO:0000313" key="8">
    <source>
        <dbReference type="Ensembl" id="ENSSTUP00000044362.1"/>
    </source>
</evidence>
<evidence type="ECO:0000256" key="6">
    <source>
        <dbReference type="ARBA" id="ARBA00022815"/>
    </source>
</evidence>
<evidence type="ECO:0000256" key="2">
    <source>
        <dbReference type="ARBA" id="ARBA00007518"/>
    </source>
</evidence>
<accession>A0A673ZC60</accession>
<evidence type="ECO:0000256" key="5">
    <source>
        <dbReference type="ARBA" id="ARBA00022729"/>
    </source>
</evidence>
<dbReference type="PANTHER" id="PTHR11250">
    <property type="entry name" value="TACHYKININ"/>
    <property type="match status" value="1"/>
</dbReference>
<evidence type="ECO:0000313" key="9">
    <source>
        <dbReference type="Proteomes" id="UP000472277"/>
    </source>
</evidence>
<sequence length="149" mass="16868">MDVLKFVVLIVAVFAQVYCALGTPTSDDGDIWSIENWQRDPLESGLVFRVADLIKRSNSQQFHRLIGRSSGVPQPIPLEQKRYKGDIFVGLMGRRSSSGGSQAPYQMINMLAIILQNNFNLMYLFHICFFQSHKRNGTSPSITRDEDIT</sequence>
<dbReference type="AlphaFoldDB" id="A0A673ZC60"/>
<keyword evidence="6" id="KW-0027">Amidation</keyword>
<comment type="subcellular location">
    <subcellularLocation>
        <location evidence="1">Secreted</location>
    </subcellularLocation>
</comment>
<dbReference type="OMA" id="DSENWQD"/>
<proteinExistence type="inferred from homology"/>
<dbReference type="Proteomes" id="UP000472277">
    <property type="component" value="Chromosome 1"/>
</dbReference>
<keyword evidence="4" id="KW-0165">Cleavage on pair of basic residues</keyword>
<evidence type="ECO:0000256" key="7">
    <source>
        <dbReference type="SAM" id="SignalP"/>
    </source>
</evidence>
<protein>
    <recommendedName>
        <fullName evidence="10">Tachykinin precursor 1</fullName>
    </recommendedName>
</protein>
<keyword evidence="3" id="KW-0964">Secreted</keyword>
<feature type="chain" id="PRO_5025399229" description="Tachykinin precursor 1" evidence="7">
    <location>
        <begin position="23"/>
        <end position="149"/>
    </location>
</feature>
<reference evidence="8" key="2">
    <citation type="submission" date="2025-08" db="UniProtKB">
        <authorList>
            <consortium name="Ensembl"/>
        </authorList>
    </citation>
    <scope>IDENTIFICATION</scope>
</reference>
<dbReference type="InterPro" id="IPR013055">
    <property type="entry name" value="Tachy_Neuro_lke_CS"/>
</dbReference>
<dbReference type="PANTHER" id="PTHR11250:SF5">
    <property type="entry name" value="PROTACHYKININ-1-LIKE ISOFORM X1-RELATED"/>
    <property type="match status" value="1"/>
</dbReference>
<dbReference type="GeneTree" id="ENSGT00650000094974"/>
<keyword evidence="9" id="KW-1185">Reference proteome</keyword>
<evidence type="ECO:0008006" key="10">
    <source>
        <dbReference type="Google" id="ProtNLM"/>
    </source>
</evidence>
<keyword evidence="5 7" id="KW-0732">Signal</keyword>